<dbReference type="SUPFAM" id="SSF51905">
    <property type="entry name" value="FAD/NAD(P)-binding domain"/>
    <property type="match status" value="1"/>
</dbReference>
<proteinExistence type="predicted"/>
<gene>
    <name evidence="2" type="ORF">DUE52_11820</name>
</gene>
<dbReference type="Pfam" id="PF01266">
    <property type="entry name" value="DAO"/>
    <property type="match status" value="1"/>
</dbReference>
<evidence type="ECO:0000259" key="1">
    <source>
        <dbReference type="Pfam" id="PF01266"/>
    </source>
</evidence>
<keyword evidence="3" id="KW-1185">Reference proteome</keyword>
<dbReference type="OrthoDB" id="9767869at2"/>
<dbReference type="Proteomes" id="UP000253383">
    <property type="component" value="Unassembled WGS sequence"/>
</dbReference>
<sequence>MDVHSQEPFWLLKNGLLHTYPSLRQPISCDVLIVGGGITGSLMAHSLVQAGFDTVVIDKRDVATGSTSASTAMLQYEIDTALHKLIPMIGEEGALRAYESCRDAIGKIDQLVKKLKSRSGFKPKKSIYLAAIPDDEEFLRKEYESRRKHGFKVEWLNRASLRKRFGLAAVAAICSSDAAEIDAYHFAHDLLRASVAKGLRVFDHVEIKATDYEPNGVRVLTTDLALIETRKVVYCTGYEAQEMLPEKVVKLKSTFAVVSEPLPELPPELRSVLLWDTQSPYLYLRTTDDNRVLVGGGDEPFKNALLRDKLIDRKREMLTEKVRQLYPDLPFIPDLAWAGTFGETKDGLPYIGEHPAFPHSYFALGFGGNGITFSVTAAELIRDVLQGKKADELQWYRFGR</sequence>
<accession>A0A368JRD2</accession>
<dbReference type="InterPro" id="IPR036188">
    <property type="entry name" value="FAD/NAD-bd_sf"/>
</dbReference>
<dbReference type="PANTHER" id="PTHR13847">
    <property type="entry name" value="SARCOSINE DEHYDROGENASE-RELATED"/>
    <property type="match status" value="1"/>
</dbReference>
<comment type="caution">
    <text evidence="2">The sequence shown here is derived from an EMBL/GenBank/DDBJ whole genome shotgun (WGS) entry which is preliminary data.</text>
</comment>
<protein>
    <submittedName>
        <fullName evidence="2">FAD-binding oxidoreductase</fullName>
    </submittedName>
</protein>
<dbReference type="EMBL" id="QOWE01000008">
    <property type="protein sequence ID" value="RCR69526.1"/>
    <property type="molecule type" value="Genomic_DNA"/>
</dbReference>
<evidence type="ECO:0000313" key="3">
    <source>
        <dbReference type="Proteomes" id="UP000253383"/>
    </source>
</evidence>
<dbReference type="AlphaFoldDB" id="A0A368JRD2"/>
<reference evidence="2 3" key="1">
    <citation type="submission" date="2018-07" db="EMBL/GenBank/DDBJ databases">
        <title>Genome analysis of Larkinella rosea.</title>
        <authorList>
            <person name="Zhou Z."/>
            <person name="Wang G."/>
        </authorList>
    </citation>
    <scope>NUCLEOTIDE SEQUENCE [LARGE SCALE GENOMIC DNA]</scope>
    <source>
        <strain evidence="3">zzj9</strain>
    </source>
</reference>
<dbReference type="InterPro" id="IPR006076">
    <property type="entry name" value="FAD-dep_OxRdtase"/>
</dbReference>
<dbReference type="PANTHER" id="PTHR13847:SF201">
    <property type="entry name" value="PUTATIBE OXIDOREDUCTASE"/>
    <property type="match status" value="1"/>
</dbReference>
<dbReference type="Gene3D" id="3.50.50.60">
    <property type="entry name" value="FAD/NAD(P)-binding domain"/>
    <property type="match status" value="1"/>
</dbReference>
<dbReference type="RefSeq" id="WP_114406214.1">
    <property type="nucleotide sequence ID" value="NZ_QOWE01000008.1"/>
</dbReference>
<name>A0A368JRD2_9BACT</name>
<feature type="domain" description="FAD dependent oxidoreductase" evidence="1">
    <location>
        <begin position="30"/>
        <end position="382"/>
    </location>
</feature>
<dbReference type="Gene3D" id="3.30.9.10">
    <property type="entry name" value="D-Amino Acid Oxidase, subunit A, domain 2"/>
    <property type="match status" value="1"/>
</dbReference>
<dbReference type="GO" id="GO:0005737">
    <property type="term" value="C:cytoplasm"/>
    <property type="evidence" value="ECO:0007669"/>
    <property type="project" value="TreeGrafter"/>
</dbReference>
<evidence type="ECO:0000313" key="2">
    <source>
        <dbReference type="EMBL" id="RCR69526.1"/>
    </source>
</evidence>
<organism evidence="2 3">
    <name type="scientific">Larkinella punicea</name>
    <dbReference type="NCBI Taxonomy" id="2315727"/>
    <lineage>
        <taxon>Bacteria</taxon>
        <taxon>Pseudomonadati</taxon>
        <taxon>Bacteroidota</taxon>
        <taxon>Cytophagia</taxon>
        <taxon>Cytophagales</taxon>
        <taxon>Spirosomataceae</taxon>
        <taxon>Larkinella</taxon>
    </lineage>
</organism>